<evidence type="ECO:0000256" key="6">
    <source>
        <dbReference type="ARBA" id="ARBA00023136"/>
    </source>
</evidence>
<evidence type="ECO:0000256" key="1">
    <source>
        <dbReference type="ARBA" id="ARBA00004571"/>
    </source>
</evidence>
<keyword evidence="3 8" id="KW-1134">Transmembrane beta strand</keyword>
<dbReference type="InterPro" id="IPR037066">
    <property type="entry name" value="Plug_dom_sf"/>
</dbReference>
<feature type="domain" description="TonB-dependent receptor plug" evidence="12">
    <location>
        <begin position="46"/>
        <end position="151"/>
    </location>
</feature>
<proteinExistence type="inferred from homology"/>
<dbReference type="InterPro" id="IPR036942">
    <property type="entry name" value="Beta-barrel_TonB_sf"/>
</dbReference>
<keyword evidence="6 8" id="KW-0472">Membrane</keyword>
<evidence type="ECO:0000256" key="4">
    <source>
        <dbReference type="ARBA" id="ARBA00022692"/>
    </source>
</evidence>
<feature type="chain" id="PRO_5047038554" evidence="10">
    <location>
        <begin position="21"/>
        <end position="687"/>
    </location>
</feature>
<gene>
    <name evidence="13" type="ORF">RPR59_04250</name>
</gene>
<name>A0ABZ0BCA1_9SPHN</name>
<keyword evidence="14" id="KW-1185">Reference proteome</keyword>
<comment type="subcellular location">
    <subcellularLocation>
        <location evidence="1 8">Cell outer membrane</location>
        <topology evidence="1 8">Multi-pass membrane protein</topology>
    </subcellularLocation>
</comment>
<evidence type="ECO:0000259" key="11">
    <source>
        <dbReference type="Pfam" id="PF00593"/>
    </source>
</evidence>
<keyword evidence="10" id="KW-0732">Signal</keyword>
<organism evidence="13 14">
    <name type="scientific">Stakelama saccharophila</name>
    <dbReference type="NCBI Taxonomy" id="3075605"/>
    <lineage>
        <taxon>Bacteria</taxon>
        <taxon>Pseudomonadati</taxon>
        <taxon>Pseudomonadota</taxon>
        <taxon>Alphaproteobacteria</taxon>
        <taxon>Sphingomonadales</taxon>
        <taxon>Sphingomonadaceae</taxon>
        <taxon>Stakelama</taxon>
    </lineage>
</organism>
<dbReference type="Proteomes" id="UP001302249">
    <property type="component" value="Chromosome"/>
</dbReference>
<dbReference type="Gene3D" id="2.170.130.10">
    <property type="entry name" value="TonB-dependent receptor, plug domain"/>
    <property type="match status" value="1"/>
</dbReference>
<keyword evidence="4 8" id="KW-0812">Transmembrane</keyword>
<dbReference type="InterPro" id="IPR012910">
    <property type="entry name" value="Plug_dom"/>
</dbReference>
<evidence type="ECO:0000256" key="9">
    <source>
        <dbReference type="RuleBase" id="RU003357"/>
    </source>
</evidence>
<sequence>MKKIILLSGTALCIATVAHAQDSRRAVRHEEVSEEIVVTGVLQQSQEDVLSGVSVVSGEELTRDLRPTIGETLAKQPGVSATSFGPNASRPVLRGFQGNRIRVLTDGIGSIDVSNTSVDHAVAINPLTADRIEVLRGPSALLYGSSAIGGVVNVIDSRIPRKMPEAPLHPDAIGTLGSAADERAISAVADVPVSGNIVAHVDGSYSRTDNLETGGHILAPDLRRQAQASSEPAIRQLADLKGELPNSDSETWDVGAGAAVVADGGNLGFVVSHYDNYYGVPVRYALEPDAEAEAVHLHMKQDRVDIRGEVDPESGIFDRIRLRLGAADYQHSEIEDTGEVGTTFYSQGYEGRLELTQAQQGAWSGAIGGQFFVRDFDVVGEEKFLPKNFTQQFGAFTLQSLDYGPLKIEGGARIEHSDVEAVADATLGNPAIKRSFDSVSGSLGASYEFVDGIRIGFNGSRTQRAPTAEELFANGPHAGTQAFEVGNPNFDQESSWGLEGTLKGRRGGLSFSASAYYDWFSDYIYAYQTGAIEDGLPVYQNAQADARYYGVEGQISAPLARIGGFTINGDLLGDYVHATIVDTGPVPRIPPLRLLGGLEAQSDRWNGRVEVEHSFEQDRVSEYETPTDGFTLVNASVSWKPFGENATSLTLQANNIFDVVARRHASFLKDYAPLAGRDIRLTARFQL</sequence>
<reference evidence="13 14" key="1">
    <citation type="submission" date="2023-09" db="EMBL/GenBank/DDBJ databases">
        <authorList>
            <person name="Rey-Velasco X."/>
        </authorList>
    </citation>
    <scope>NUCLEOTIDE SEQUENCE [LARGE SCALE GENOMIC DNA]</scope>
    <source>
        <strain evidence="13 14">W311</strain>
    </source>
</reference>
<dbReference type="PANTHER" id="PTHR30069:SF40">
    <property type="entry name" value="TONB-DEPENDENT RECEPTOR NMB0964-RELATED"/>
    <property type="match status" value="1"/>
</dbReference>
<keyword evidence="7 8" id="KW-0998">Cell outer membrane</keyword>
<keyword evidence="5 9" id="KW-0798">TonB box</keyword>
<dbReference type="RefSeq" id="WP_313917001.1">
    <property type="nucleotide sequence ID" value="NZ_CP135076.1"/>
</dbReference>
<feature type="signal peptide" evidence="10">
    <location>
        <begin position="1"/>
        <end position="20"/>
    </location>
</feature>
<evidence type="ECO:0000256" key="3">
    <source>
        <dbReference type="ARBA" id="ARBA00022452"/>
    </source>
</evidence>
<keyword evidence="2 8" id="KW-0813">Transport</keyword>
<dbReference type="PANTHER" id="PTHR30069">
    <property type="entry name" value="TONB-DEPENDENT OUTER MEMBRANE RECEPTOR"/>
    <property type="match status" value="1"/>
</dbReference>
<dbReference type="SUPFAM" id="SSF56935">
    <property type="entry name" value="Porins"/>
    <property type="match status" value="1"/>
</dbReference>
<feature type="domain" description="TonB-dependent receptor-like beta-barrel" evidence="11">
    <location>
        <begin position="296"/>
        <end position="656"/>
    </location>
</feature>
<accession>A0ABZ0BCA1</accession>
<dbReference type="EMBL" id="CP135076">
    <property type="protein sequence ID" value="WNO54473.1"/>
    <property type="molecule type" value="Genomic_DNA"/>
</dbReference>
<dbReference type="CDD" id="cd01347">
    <property type="entry name" value="ligand_gated_channel"/>
    <property type="match status" value="1"/>
</dbReference>
<comment type="similarity">
    <text evidence="8 9">Belongs to the TonB-dependent receptor family.</text>
</comment>
<evidence type="ECO:0000313" key="13">
    <source>
        <dbReference type="EMBL" id="WNO54473.1"/>
    </source>
</evidence>
<dbReference type="Gene3D" id="2.40.170.20">
    <property type="entry name" value="TonB-dependent receptor, beta-barrel domain"/>
    <property type="match status" value="1"/>
</dbReference>
<evidence type="ECO:0000256" key="10">
    <source>
        <dbReference type="SAM" id="SignalP"/>
    </source>
</evidence>
<evidence type="ECO:0000259" key="12">
    <source>
        <dbReference type="Pfam" id="PF07715"/>
    </source>
</evidence>
<evidence type="ECO:0000256" key="5">
    <source>
        <dbReference type="ARBA" id="ARBA00023077"/>
    </source>
</evidence>
<evidence type="ECO:0000256" key="8">
    <source>
        <dbReference type="PROSITE-ProRule" id="PRU01360"/>
    </source>
</evidence>
<keyword evidence="13" id="KW-0675">Receptor</keyword>
<evidence type="ECO:0000256" key="7">
    <source>
        <dbReference type="ARBA" id="ARBA00023237"/>
    </source>
</evidence>
<protein>
    <submittedName>
        <fullName evidence="13">TonB-dependent receptor</fullName>
    </submittedName>
</protein>
<dbReference type="Pfam" id="PF00593">
    <property type="entry name" value="TonB_dep_Rec_b-barrel"/>
    <property type="match status" value="1"/>
</dbReference>
<dbReference type="PROSITE" id="PS52016">
    <property type="entry name" value="TONB_DEPENDENT_REC_3"/>
    <property type="match status" value="1"/>
</dbReference>
<dbReference type="InterPro" id="IPR039426">
    <property type="entry name" value="TonB-dep_rcpt-like"/>
</dbReference>
<evidence type="ECO:0000313" key="14">
    <source>
        <dbReference type="Proteomes" id="UP001302249"/>
    </source>
</evidence>
<evidence type="ECO:0000256" key="2">
    <source>
        <dbReference type="ARBA" id="ARBA00022448"/>
    </source>
</evidence>
<dbReference type="InterPro" id="IPR000531">
    <property type="entry name" value="Beta-barrel_TonB"/>
</dbReference>
<dbReference type="Pfam" id="PF07715">
    <property type="entry name" value="Plug"/>
    <property type="match status" value="1"/>
</dbReference>